<organism evidence="1 2">
    <name type="scientific">Lindgomyces ingoldianus</name>
    <dbReference type="NCBI Taxonomy" id="673940"/>
    <lineage>
        <taxon>Eukaryota</taxon>
        <taxon>Fungi</taxon>
        <taxon>Dikarya</taxon>
        <taxon>Ascomycota</taxon>
        <taxon>Pezizomycotina</taxon>
        <taxon>Dothideomycetes</taxon>
        <taxon>Pleosporomycetidae</taxon>
        <taxon>Pleosporales</taxon>
        <taxon>Lindgomycetaceae</taxon>
        <taxon>Lindgomyces</taxon>
    </lineage>
</organism>
<comment type="caution">
    <text evidence="1">The sequence shown here is derived from an EMBL/GenBank/DDBJ whole genome shotgun (WGS) entry which is preliminary data.</text>
</comment>
<dbReference type="Proteomes" id="UP000799755">
    <property type="component" value="Unassembled WGS sequence"/>
</dbReference>
<evidence type="ECO:0000313" key="1">
    <source>
        <dbReference type="EMBL" id="KAF2476564.1"/>
    </source>
</evidence>
<gene>
    <name evidence="1" type="ORF">BDR25DRAFT_67392</name>
</gene>
<evidence type="ECO:0000313" key="2">
    <source>
        <dbReference type="Proteomes" id="UP000799755"/>
    </source>
</evidence>
<sequence length="95" mass="10699">MHCRIKAFAQHFEYRRQLRRKQRRLANKPAVHHSTLGIHASALVCALHPAHGVLLEGVHQVLSITHLDAIRRSSLAPSPWFPKPEPAPDPALLLI</sequence>
<reference evidence="1" key="1">
    <citation type="journal article" date="2020" name="Stud. Mycol.">
        <title>101 Dothideomycetes genomes: a test case for predicting lifestyles and emergence of pathogens.</title>
        <authorList>
            <person name="Haridas S."/>
            <person name="Albert R."/>
            <person name="Binder M."/>
            <person name="Bloem J."/>
            <person name="Labutti K."/>
            <person name="Salamov A."/>
            <person name="Andreopoulos B."/>
            <person name="Baker S."/>
            <person name="Barry K."/>
            <person name="Bills G."/>
            <person name="Bluhm B."/>
            <person name="Cannon C."/>
            <person name="Castanera R."/>
            <person name="Culley D."/>
            <person name="Daum C."/>
            <person name="Ezra D."/>
            <person name="Gonzalez J."/>
            <person name="Henrissat B."/>
            <person name="Kuo A."/>
            <person name="Liang C."/>
            <person name="Lipzen A."/>
            <person name="Lutzoni F."/>
            <person name="Magnuson J."/>
            <person name="Mondo S."/>
            <person name="Nolan M."/>
            <person name="Ohm R."/>
            <person name="Pangilinan J."/>
            <person name="Park H.-J."/>
            <person name="Ramirez L."/>
            <person name="Alfaro M."/>
            <person name="Sun H."/>
            <person name="Tritt A."/>
            <person name="Yoshinaga Y."/>
            <person name="Zwiers L.-H."/>
            <person name="Turgeon B."/>
            <person name="Goodwin S."/>
            <person name="Spatafora J."/>
            <person name="Crous P."/>
            <person name="Grigoriev I."/>
        </authorList>
    </citation>
    <scope>NUCLEOTIDE SEQUENCE</scope>
    <source>
        <strain evidence="1">ATCC 200398</strain>
    </source>
</reference>
<protein>
    <submittedName>
        <fullName evidence="1">Uncharacterized protein</fullName>
    </submittedName>
</protein>
<dbReference type="EMBL" id="MU003494">
    <property type="protein sequence ID" value="KAF2476564.1"/>
    <property type="molecule type" value="Genomic_DNA"/>
</dbReference>
<accession>A0ACB6RBC1</accession>
<name>A0ACB6RBC1_9PLEO</name>
<keyword evidence="2" id="KW-1185">Reference proteome</keyword>
<proteinExistence type="predicted"/>